<dbReference type="RefSeq" id="WP_233055016.1">
    <property type="nucleotide sequence ID" value="NZ_JAIMJA010000037.1"/>
</dbReference>
<feature type="chain" id="PRO_5047055236" evidence="1">
    <location>
        <begin position="21"/>
        <end position="269"/>
    </location>
</feature>
<evidence type="ECO:0000259" key="2">
    <source>
        <dbReference type="Pfam" id="PF03781"/>
    </source>
</evidence>
<protein>
    <submittedName>
        <fullName evidence="3">Formylglycine-generating enzyme family protein</fullName>
    </submittedName>
</protein>
<dbReference type="Pfam" id="PF03781">
    <property type="entry name" value="FGE-sulfatase"/>
    <property type="match status" value="1"/>
</dbReference>
<proteinExistence type="predicted"/>
<evidence type="ECO:0000256" key="1">
    <source>
        <dbReference type="SAM" id="SignalP"/>
    </source>
</evidence>
<organism evidence="3 4">
    <name type="scientific">Motilimonas cestriensis</name>
    <dbReference type="NCBI Taxonomy" id="2742685"/>
    <lineage>
        <taxon>Bacteria</taxon>
        <taxon>Pseudomonadati</taxon>
        <taxon>Pseudomonadota</taxon>
        <taxon>Gammaproteobacteria</taxon>
        <taxon>Alteromonadales</taxon>
        <taxon>Alteromonadales genera incertae sedis</taxon>
        <taxon>Motilimonas</taxon>
    </lineage>
</organism>
<keyword evidence="4" id="KW-1185">Reference proteome</keyword>
<feature type="domain" description="Sulfatase-modifying factor enzyme-like" evidence="2">
    <location>
        <begin position="38"/>
        <end position="263"/>
    </location>
</feature>
<name>A0ABS8WIS6_9GAMM</name>
<dbReference type="InterPro" id="IPR005532">
    <property type="entry name" value="SUMF_dom"/>
</dbReference>
<dbReference type="Proteomes" id="UP001201273">
    <property type="component" value="Unassembled WGS sequence"/>
</dbReference>
<comment type="caution">
    <text evidence="3">The sequence shown here is derived from an EMBL/GenBank/DDBJ whole genome shotgun (WGS) entry which is preliminary data.</text>
</comment>
<dbReference type="PANTHER" id="PTHR23150">
    <property type="entry name" value="SULFATASE MODIFYING FACTOR 1, 2"/>
    <property type="match status" value="1"/>
</dbReference>
<reference evidence="3 4" key="1">
    <citation type="journal article" date="2022" name="Environ. Microbiol. Rep.">
        <title>Eco-phylogenetic analyses reveal divergent evolution of vitamin B12 metabolism in the marine bacterial family 'Psychromonadaceae'.</title>
        <authorList>
            <person name="Jin X."/>
            <person name="Yang Y."/>
            <person name="Cao H."/>
            <person name="Gao B."/>
            <person name="Zhao Z."/>
        </authorList>
    </citation>
    <scope>NUCLEOTIDE SEQUENCE [LARGE SCALE GENOMIC DNA]</scope>
    <source>
        <strain evidence="3 4">MKS20</strain>
    </source>
</reference>
<dbReference type="InterPro" id="IPR016187">
    <property type="entry name" value="CTDL_fold"/>
</dbReference>
<evidence type="ECO:0000313" key="3">
    <source>
        <dbReference type="EMBL" id="MCE2597260.1"/>
    </source>
</evidence>
<dbReference type="Gene3D" id="3.90.1580.10">
    <property type="entry name" value="paralog of FGE (formylglycine-generating enzyme)"/>
    <property type="match status" value="1"/>
</dbReference>
<accession>A0ABS8WIS6</accession>
<sequence length="269" mass="30559">MKPIITLFPAALLFVFSVFADQDKLKAVTEKHNGLLLPLMLPIPAGSFNMGCVSEKNCNSNEQPVRLVTLDAFELSATEVTFEQWDACYADGGCSHRAKDQGWGRGERPVINVSWQDTLQYINWLNAKTGLQFSLPSEAQWEYAARAGNQTQYNCDNEIGKKDTNCHELGSKWDWLQTDPVASLSANPWGLYDMYGNVWEWTQDCYNNNYQGAPSNGSPWQIGDCNRGVIRGGLWLPTIWNLRTATRFNYSRDVRFYFIGFRVSRLLSQ</sequence>
<dbReference type="InterPro" id="IPR051043">
    <property type="entry name" value="Sulfatase_Mod_Factor_Kinase"/>
</dbReference>
<evidence type="ECO:0000313" key="4">
    <source>
        <dbReference type="Proteomes" id="UP001201273"/>
    </source>
</evidence>
<feature type="signal peptide" evidence="1">
    <location>
        <begin position="1"/>
        <end position="20"/>
    </location>
</feature>
<dbReference type="InterPro" id="IPR042095">
    <property type="entry name" value="SUMF_sf"/>
</dbReference>
<dbReference type="EMBL" id="JAIMJA010000037">
    <property type="protein sequence ID" value="MCE2597260.1"/>
    <property type="molecule type" value="Genomic_DNA"/>
</dbReference>
<keyword evidence="1" id="KW-0732">Signal</keyword>
<gene>
    <name evidence="3" type="ORF">K6Y31_21020</name>
</gene>
<dbReference type="PANTHER" id="PTHR23150:SF35">
    <property type="entry name" value="BLL6746 PROTEIN"/>
    <property type="match status" value="1"/>
</dbReference>
<dbReference type="SUPFAM" id="SSF56436">
    <property type="entry name" value="C-type lectin-like"/>
    <property type="match status" value="1"/>
</dbReference>